<gene>
    <name evidence="5 6" type="primary">cbiT</name>
    <name evidence="7" type="ORF">TQ35_008535</name>
    <name evidence="6" type="ORF">TQ35_10105</name>
</gene>
<keyword evidence="2 5" id="KW-0489">Methyltransferase</keyword>
<dbReference type="HAMAP" id="MF_00786">
    <property type="entry name" value="CbiT"/>
    <property type="match status" value="1"/>
</dbReference>
<dbReference type="CDD" id="cd02440">
    <property type="entry name" value="AdoMet_MTases"/>
    <property type="match status" value="1"/>
</dbReference>
<dbReference type="Gene3D" id="3.40.50.150">
    <property type="entry name" value="Vaccinia Virus protein VP39"/>
    <property type="match status" value="1"/>
</dbReference>
<dbReference type="PANTHER" id="PTHR43182">
    <property type="entry name" value="COBALT-PRECORRIN-6B C(15)-METHYLTRANSFERASE (DECARBOXYLATING)"/>
    <property type="match status" value="1"/>
</dbReference>
<dbReference type="EC" id="2.1.1.196" evidence="5"/>
<dbReference type="NCBIfam" id="TIGR02469">
    <property type="entry name" value="CbiT"/>
    <property type="match status" value="1"/>
</dbReference>
<dbReference type="InterPro" id="IPR014008">
    <property type="entry name" value="Cbl_synth_MTase_CbiT"/>
</dbReference>
<dbReference type="EMBL" id="JZWS02000016">
    <property type="protein sequence ID" value="MCL7344603.1"/>
    <property type="molecule type" value="Genomic_DNA"/>
</dbReference>
<organism evidence="6">
    <name type="scientific">Candidatus Aramenus sulfurataquae</name>
    <dbReference type="NCBI Taxonomy" id="1326980"/>
    <lineage>
        <taxon>Archaea</taxon>
        <taxon>Thermoproteota</taxon>
        <taxon>Thermoprotei</taxon>
        <taxon>Sulfolobales</taxon>
        <taxon>Sulfolobaceae</taxon>
        <taxon>Candidatus Aramenus</taxon>
    </lineage>
</organism>
<dbReference type="InterPro" id="IPR023475">
    <property type="entry name" value="CbiT"/>
</dbReference>
<evidence type="ECO:0000256" key="2">
    <source>
        <dbReference type="ARBA" id="ARBA00022603"/>
    </source>
</evidence>
<dbReference type="GO" id="GO:0019251">
    <property type="term" value="P:anaerobic cobalamin biosynthetic process"/>
    <property type="evidence" value="ECO:0007669"/>
    <property type="project" value="UniProtKB-UniRule"/>
</dbReference>
<evidence type="ECO:0000313" key="6">
    <source>
        <dbReference type="EMBL" id="KJR77903.1"/>
    </source>
</evidence>
<reference evidence="6" key="1">
    <citation type="submission" date="2015-03" db="EMBL/GenBank/DDBJ databases">
        <title>Metagenome Sequencing of an Archaeal-Dominated Microbial Community from a Hot Spring at the Los Azufres Geothermal Field, Mexico.</title>
        <authorList>
            <person name="Servin-Garciduenas L.E."/>
            <person name="Martinez-Romero E."/>
        </authorList>
    </citation>
    <scope>NUCLEOTIDE SEQUENCE [LARGE SCALE GENOMIC DNA]</scope>
    <source>
        <strain evidence="6">AZ1-454</strain>
    </source>
</reference>
<dbReference type="GO" id="GO:0008276">
    <property type="term" value="F:protein methyltransferase activity"/>
    <property type="evidence" value="ECO:0007669"/>
    <property type="project" value="InterPro"/>
</dbReference>
<comment type="caution">
    <text evidence="5">Lacks conserved residue(s) required for the propagation of feature annotation.</text>
</comment>
<dbReference type="PANTHER" id="PTHR43182:SF1">
    <property type="entry name" value="COBALT-PRECORRIN-7 C(5)-METHYLTRANSFERASE"/>
    <property type="match status" value="1"/>
</dbReference>
<dbReference type="NCBIfam" id="NF001556">
    <property type="entry name" value="PRK00377.1"/>
    <property type="match status" value="1"/>
</dbReference>
<sequence length="200" mass="21856">MMWEYKVPGIPDDMFEREEDIPMTKEEVRVVALSKLRVREGDVFLDVGSGSGSVSVEASLLVGERGKVVSVDSCKKAVELTKRNVERFKLKNVEVVLGESPQVLQYVVQRVGKVDRAFVGGTRKLEGTLKALFDALRSGGRVVVSAVLLETASKAISSMEEAGFANVEVVELIVAKGRKIKEGTMMLSRNPVFLVSGEKP</sequence>
<dbReference type="InterPro" id="IPR029063">
    <property type="entry name" value="SAM-dependent_MTases_sf"/>
</dbReference>
<protein>
    <recommendedName>
        <fullName evidence="5">Probable cobalt-precorrin-6B C(15)-methyltransferase (decarboxylating)</fullName>
        <ecNumber evidence="5">2.1.1.196</ecNumber>
    </recommendedName>
</protein>
<proteinExistence type="inferred from homology"/>
<evidence type="ECO:0000256" key="4">
    <source>
        <dbReference type="ARBA" id="ARBA00022691"/>
    </source>
</evidence>
<dbReference type="UniPathway" id="UPA00148">
    <property type="reaction ID" value="UER00229"/>
</dbReference>
<name>A0A0F2LK08_9CREN</name>
<reference evidence="7" key="2">
    <citation type="submission" date="2022-05" db="EMBL/GenBank/DDBJ databases">
        <title>Metagenome Sequencing of an Archaeal-Dominated Microbial Community from a Hot Spring at the Los Azufres Geothermal Field, Mexico.</title>
        <authorList>
            <person name="Marin-Paredes R."/>
            <person name="Martinez-Romero E."/>
            <person name="Servin-Garciduenas L.E."/>
        </authorList>
    </citation>
    <scope>NUCLEOTIDE SEQUENCE</scope>
    <source>
        <strain evidence="7">AZ1-454</strain>
    </source>
</reference>
<comment type="function">
    <text evidence="5">Catalyzes the methylation of C-15 in cobalt-precorrin-6B followed by the decarboxylation of C-12 to form cobalt-precorrin-7.</text>
</comment>
<dbReference type="EMBL" id="JZWS01000321">
    <property type="protein sequence ID" value="KJR77903.1"/>
    <property type="molecule type" value="Genomic_DNA"/>
</dbReference>
<dbReference type="InterPro" id="IPR050714">
    <property type="entry name" value="Cobalamin_biosynth_MTase"/>
</dbReference>
<comment type="caution">
    <text evidence="6">The sequence shown here is derived from an EMBL/GenBank/DDBJ whole genome shotgun (WGS) entry which is preliminary data.</text>
</comment>
<feature type="binding site" evidence="5">
    <location>
        <position position="72"/>
    </location>
    <ligand>
        <name>S-adenosyl-L-methionine</name>
        <dbReference type="ChEBI" id="CHEBI:59789"/>
    </ligand>
</feature>
<feature type="binding site" evidence="5">
    <location>
        <position position="24"/>
    </location>
    <ligand>
        <name>S-adenosyl-L-methionine</name>
        <dbReference type="ChEBI" id="CHEBI:59789"/>
    </ligand>
</feature>
<comment type="pathway">
    <text evidence="5">Cofactor biosynthesis; adenosylcobalamin biosynthesis; cob(II)yrinate a,c-diamide from sirohydrochlorin (anaerobic route): step 8/10.</text>
</comment>
<accession>A0A0F2LK08</accession>
<dbReference type="SUPFAM" id="SSF53335">
    <property type="entry name" value="S-adenosyl-L-methionine-dependent methyltransferases"/>
    <property type="match status" value="1"/>
</dbReference>
<dbReference type="Pfam" id="PF01135">
    <property type="entry name" value="PCMT"/>
    <property type="match status" value="1"/>
</dbReference>
<evidence type="ECO:0000313" key="7">
    <source>
        <dbReference type="EMBL" id="MCL7344603.1"/>
    </source>
</evidence>
<comment type="catalytic activity">
    <reaction evidence="5">
        <text>Co-precorrin-6B + S-adenosyl-L-methionine = Co-precorrin-7 + S-adenosyl-L-homocysteine + CO2</text>
        <dbReference type="Rhea" id="RHEA:36067"/>
        <dbReference type="ChEBI" id="CHEBI:16526"/>
        <dbReference type="ChEBI" id="CHEBI:57856"/>
        <dbReference type="ChEBI" id="CHEBI:59789"/>
        <dbReference type="ChEBI" id="CHEBI:70791"/>
        <dbReference type="ChEBI" id="CHEBI:72780"/>
        <dbReference type="EC" id="2.1.1.196"/>
    </reaction>
</comment>
<comment type="similarity">
    <text evidence="5">Belongs to the methyltransferase superfamily. Archaeal-type CbiT family.</text>
</comment>
<keyword evidence="3 5" id="KW-0808">Transferase</keyword>
<keyword evidence="1 5" id="KW-0169">Cobalamin biosynthesis</keyword>
<dbReference type="AlphaFoldDB" id="A0A0F2LK08"/>
<keyword evidence="4 5" id="KW-0949">S-adenosyl-L-methionine</keyword>
<evidence type="ECO:0000256" key="3">
    <source>
        <dbReference type="ARBA" id="ARBA00022679"/>
    </source>
</evidence>
<feature type="binding site" evidence="5">
    <location>
        <begin position="48"/>
        <end position="52"/>
    </location>
    <ligand>
        <name>S-adenosyl-L-methionine</name>
        <dbReference type="ChEBI" id="CHEBI:59789"/>
    </ligand>
</feature>
<evidence type="ECO:0000256" key="1">
    <source>
        <dbReference type="ARBA" id="ARBA00022573"/>
    </source>
</evidence>
<dbReference type="GO" id="GO:0032259">
    <property type="term" value="P:methylation"/>
    <property type="evidence" value="ECO:0007669"/>
    <property type="project" value="UniProtKB-KW"/>
</dbReference>
<evidence type="ECO:0000256" key="5">
    <source>
        <dbReference type="HAMAP-Rule" id="MF_00786"/>
    </source>
</evidence>